<reference evidence="1" key="1">
    <citation type="submission" date="2021-02" db="EMBL/GenBank/DDBJ databases">
        <authorList>
            <person name="Nowell W R."/>
        </authorList>
    </citation>
    <scope>NUCLEOTIDE SEQUENCE</scope>
</reference>
<dbReference type="InterPro" id="IPR052792">
    <property type="entry name" value="Thioredoxin_dom-contain_11"/>
</dbReference>
<feature type="non-terminal residue" evidence="1">
    <location>
        <position position="1"/>
    </location>
</feature>
<proteinExistence type="predicted"/>
<dbReference type="PANTHER" id="PTHR46497">
    <property type="entry name" value="THIOREDOXIN DOMAIN-CONTAINING PROTEIN 11"/>
    <property type="match status" value="1"/>
</dbReference>
<accession>A0A820RQ84</accession>
<name>A0A820RQ84_9BILA</name>
<gene>
    <name evidence="1" type="ORF">KXQ929_LOCUS53240</name>
</gene>
<dbReference type="InterPro" id="IPR036249">
    <property type="entry name" value="Thioredoxin-like_sf"/>
</dbReference>
<evidence type="ECO:0000313" key="2">
    <source>
        <dbReference type="Proteomes" id="UP000663868"/>
    </source>
</evidence>
<dbReference type="EMBL" id="CAJOBB010029695">
    <property type="protein sequence ID" value="CAF4438663.1"/>
    <property type="molecule type" value="Genomic_DNA"/>
</dbReference>
<dbReference type="Proteomes" id="UP000663868">
    <property type="component" value="Unassembled WGS sequence"/>
</dbReference>
<dbReference type="Gene3D" id="3.40.30.10">
    <property type="entry name" value="Glutaredoxin"/>
    <property type="match status" value="1"/>
</dbReference>
<protein>
    <submittedName>
        <fullName evidence="1">Uncharacterized protein</fullName>
    </submittedName>
</protein>
<comment type="caution">
    <text evidence="1">The sequence shown here is derived from an EMBL/GenBank/DDBJ whole genome shotgun (WGS) entry which is preliminary data.</text>
</comment>
<dbReference type="SUPFAM" id="SSF52833">
    <property type="entry name" value="Thioredoxin-like"/>
    <property type="match status" value="1"/>
</dbReference>
<evidence type="ECO:0000313" key="1">
    <source>
        <dbReference type="EMBL" id="CAF4438663.1"/>
    </source>
</evidence>
<sequence>MRDPYEKAAAFYRERIHHENNTLDKFHVKFIAVDCFYYDGQCRKTYKLNYFPHMFLYVKGTRGYQYFGATISTNLIEFIEKIRMPVIRLANINEFLDFTVQYESN</sequence>
<organism evidence="1 2">
    <name type="scientific">Adineta steineri</name>
    <dbReference type="NCBI Taxonomy" id="433720"/>
    <lineage>
        <taxon>Eukaryota</taxon>
        <taxon>Metazoa</taxon>
        <taxon>Spiralia</taxon>
        <taxon>Gnathifera</taxon>
        <taxon>Rotifera</taxon>
        <taxon>Eurotatoria</taxon>
        <taxon>Bdelloidea</taxon>
        <taxon>Adinetida</taxon>
        <taxon>Adinetidae</taxon>
        <taxon>Adineta</taxon>
    </lineage>
</organism>
<dbReference type="PANTHER" id="PTHR46497:SF1">
    <property type="entry name" value="THIOREDOXIN DOMAIN-CONTAINING PROTEIN 11"/>
    <property type="match status" value="1"/>
</dbReference>
<dbReference type="AlphaFoldDB" id="A0A820RQ84"/>